<dbReference type="EMBL" id="AVGG01000002">
    <property type="protein sequence ID" value="ESU29334.1"/>
    <property type="molecule type" value="Genomic_DNA"/>
</dbReference>
<dbReference type="GO" id="GO:0008168">
    <property type="term" value="F:methyltransferase activity"/>
    <property type="evidence" value="ECO:0007669"/>
    <property type="project" value="UniProtKB-KW"/>
</dbReference>
<name>V6SSA8_9FLAO</name>
<dbReference type="Proteomes" id="UP000018004">
    <property type="component" value="Unassembled WGS sequence"/>
</dbReference>
<comment type="caution">
    <text evidence="2">The sequence shown here is derived from an EMBL/GenBank/DDBJ whole genome shotgun (WGS) entry which is preliminary data.</text>
</comment>
<keyword evidence="2" id="KW-0808">Transferase</keyword>
<dbReference type="Gene3D" id="3.40.50.150">
    <property type="entry name" value="Vaccinia Virus protein VP39"/>
    <property type="match status" value="1"/>
</dbReference>
<dbReference type="InterPro" id="IPR041698">
    <property type="entry name" value="Methyltransf_25"/>
</dbReference>
<sequence>MSWYQPTPKTSLDFIAKNAVSKDAAIIDIGGGDSFLTDHLLELGYTNISVLDISEKAIDRAKKRLGSKADKVKWIVSDITNFNPTEKYEIWHDRAVFHFLTQPSDIEKYTETAASSTEKNSKMLIGTFSESGPKKCSGIEIRQYSENILKETFNADFKAVECFYENHTTPFDTVQNFIFCSFEKK</sequence>
<dbReference type="GO" id="GO:0032259">
    <property type="term" value="P:methylation"/>
    <property type="evidence" value="ECO:0007669"/>
    <property type="project" value="UniProtKB-KW"/>
</dbReference>
<dbReference type="InterPro" id="IPR029063">
    <property type="entry name" value="SAM-dependent_MTases_sf"/>
</dbReference>
<evidence type="ECO:0000313" key="2">
    <source>
        <dbReference type="EMBL" id="ESU29334.1"/>
    </source>
</evidence>
<keyword evidence="3" id="KW-1185">Reference proteome</keyword>
<evidence type="ECO:0000313" key="3">
    <source>
        <dbReference type="Proteomes" id="UP000018004"/>
    </source>
</evidence>
<dbReference type="AlphaFoldDB" id="V6SSA8"/>
<dbReference type="Pfam" id="PF13649">
    <property type="entry name" value="Methyltransf_25"/>
    <property type="match status" value="1"/>
</dbReference>
<accession>V6SSA8</accession>
<gene>
    <name evidence="2" type="ORF">FLJC2902T_07300</name>
</gene>
<dbReference type="SUPFAM" id="SSF53335">
    <property type="entry name" value="S-adenosyl-L-methionine-dependent methyltransferases"/>
    <property type="match status" value="1"/>
</dbReference>
<dbReference type="STRING" id="1341181.FLJC2902T_07300"/>
<dbReference type="eggNOG" id="COG2226">
    <property type="taxonomic scope" value="Bacteria"/>
</dbReference>
<proteinExistence type="predicted"/>
<feature type="domain" description="Methyltransferase" evidence="1">
    <location>
        <begin position="26"/>
        <end position="114"/>
    </location>
</feature>
<keyword evidence="2" id="KW-0489">Methyltransferase</keyword>
<protein>
    <submittedName>
        <fullName evidence="2">Type 12 methyltransferase</fullName>
    </submittedName>
</protein>
<dbReference type="PANTHER" id="PTHR12843:SF5">
    <property type="entry name" value="EEF1A LYSINE METHYLTRANSFERASE 2"/>
    <property type="match status" value="1"/>
</dbReference>
<organism evidence="2 3">
    <name type="scientific">Flavobacterium limnosediminis JC2902</name>
    <dbReference type="NCBI Taxonomy" id="1341181"/>
    <lineage>
        <taxon>Bacteria</taxon>
        <taxon>Pseudomonadati</taxon>
        <taxon>Bacteroidota</taxon>
        <taxon>Flavobacteriia</taxon>
        <taxon>Flavobacteriales</taxon>
        <taxon>Flavobacteriaceae</taxon>
        <taxon>Flavobacterium</taxon>
    </lineage>
</organism>
<dbReference type="PATRIC" id="fig|1341181.4.peg.724"/>
<evidence type="ECO:0000259" key="1">
    <source>
        <dbReference type="Pfam" id="PF13649"/>
    </source>
</evidence>
<dbReference type="CDD" id="cd02440">
    <property type="entry name" value="AdoMet_MTases"/>
    <property type="match status" value="1"/>
</dbReference>
<reference evidence="2 3" key="1">
    <citation type="submission" date="2013-08" db="EMBL/GenBank/DDBJ databases">
        <title>Flavobacterium limnosediminis JC2902 genome sequencing.</title>
        <authorList>
            <person name="Lee K."/>
            <person name="Yi H."/>
            <person name="Park S."/>
            <person name="Chun J."/>
        </authorList>
    </citation>
    <scope>NUCLEOTIDE SEQUENCE [LARGE SCALE GENOMIC DNA]</scope>
    <source>
        <strain evidence="2 3">JC2902</strain>
    </source>
</reference>
<dbReference type="PANTHER" id="PTHR12843">
    <property type="entry name" value="PROTEIN-LYSINE N-METHYLTRANSFERASE METTL10"/>
    <property type="match status" value="1"/>
</dbReference>